<name>T1ANN3_9ZZZZ</name>
<evidence type="ECO:0000256" key="3">
    <source>
        <dbReference type="ARBA" id="ARBA00022833"/>
    </source>
</evidence>
<dbReference type="GO" id="GO:0051604">
    <property type="term" value="P:protein maturation"/>
    <property type="evidence" value="ECO:0007669"/>
    <property type="project" value="InterPro"/>
</dbReference>
<evidence type="ECO:0000256" key="1">
    <source>
        <dbReference type="ARBA" id="ARBA00022596"/>
    </source>
</evidence>
<dbReference type="InterPro" id="IPR000688">
    <property type="entry name" value="HypA/HybF"/>
</dbReference>
<dbReference type="AlphaFoldDB" id="T1ANN3"/>
<reference evidence="4" key="1">
    <citation type="submission" date="2013-08" db="EMBL/GenBank/DDBJ databases">
        <authorList>
            <person name="Mendez C."/>
            <person name="Richter M."/>
            <person name="Ferrer M."/>
            <person name="Sanchez J."/>
        </authorList>
    </citation>
    <scope>NUCLEOTIDE SEQUENCE</scope>
</reference>
<keyword evidence="2" id="KW-0479">Metal-binding</keyword>
<accession>T1ANN3</accession>
<dbReference type="PANTHER" id="PTHR34535">
    <property type="entry name" value="HYDROGENASE MATURATION FACTOR HYPA"/>
    <property type="match status" value="1"/>
</dbReference>
<evidence type="ECO:0000256" key="2">
    <source>
        <dbReference type="ARBA" id="ARBA00022723"/>
    </source>
</evidence>
<dbReference type="Pfam" id="PF01155">
    <property type="entry name" value="HypA"/>
    <property type="match status" value="1"/>
</dbReference>
<organism evidence="4">
    <name type="scientific">mine drainage metagenome</name>
    <dbReference type="NCBI Taxonomy" id="410659"/>
    <lineage>
        <taxon>unclassified sequences</taxon>
        <taxon>metagenomes</taxon>
        <taxon>ecological metagenomes</taxon>
    </lineage>
</organism>
<dbReference type="Gene3D" id="3.30.2320.50">
    <property type="match status" value="1"/>
</dbReference>
<dbReference type="EMBL" id="AUZZ01002779">
    <property type="protein sequence ID" value="EQD59002.1"/>
    <property type="molecule type" value="Genomic_DNA"/>
</dbReference>
<keyword evidence="3" id="KW-0862">Zinc</keyword>
<dbReference type="GO" id="GO:0008270">
    <property type="term" value="F:zinc ion binding"/>
    <property type="evidence" value="ECO:0007669"/>
    <property type="project" value="TreeGrafter"/>
</dbReference>
<protein>
    <submittedName>
        <fullName evidence="4">Hydrogenase expression/synthesis, HypA</fullName>
    </submittedName>
</protein>
<gene>
    <name evidence="4" type="ORF">B2A_04149</name>
</gene>
<dbReference type="PANTHER" id="PTHR34535:SF3">
    <property type="entry name" value="HYDROGENASE MATURATION FACTOR HYPA"/>
    <property type="match status" value="1"/>
</dbReference>
<feature type="non-terminal residue" evidence="4">
    <location>
        <position position="65"/>
    </location>
</feature>
<proteinExistence type="predicted"/>
<evidence type="ECO:0000313" key="4">
    <source>
        <dbReference type="EMBL" id="EQD59002.1"/>
    </source>
</evidence>
<sequence length="65" mass="6950">MHEISLAESLIELIEDEAGRHGFAHVRRVGVRLGALGHVEPGALLFCFDAVAQGTVAQGARLEVE</sequence>
<reference evidence="4" key="2">
    <citation type="journal article" date="2014" name="ISME J.">
        <title>Microbial stratification in low pH oxic and suboxic macroscopic growths along an acid mine drainage.</title>
        <authorList>
            <person name="Mendez-Garcia C."/>
            <person name="Mesa V."/>
            <person name="Sprenger R.R."/>
            <person name="Richter M."/>
            <person name="Diez M.S."/>
            <person name="Solano J."/>
            <person name="Bargiela R."/>
            <person name="Golyshina O.V."/>
            <person name="Manteca A."/>
            <person name="Ramos J.L."/>
            <person name="Gallego J.R."/>
            <person name="Llorente I."/>
            <person name="Martins Dos Santos V.A."/>
            <person name="Jensen O.N."/>
            <person name="Pelaez A.I."/>
            <person name="Sanchez J."/>
            <person name="Ferrer M."/>
        </authorList>
    </citation>
    <scope>NUCLEOTIDE SEQUENCE</scope>
</reference>
<comment type="caution">
    <text evidence="4">The sequence shown here is derived from an EMBL/GenBank/DDBJ whole genome shotgun (WGS) entry which is preliminary data.</text>
</comment>
<keyword evidence="1" id="KW-0533">Nickel</keyword>
<dbReference type="GO" id="GO:0016151">
    <property type="term" value="F:nickel cation binding"/>
    <property type="evidence" value="ECO:0007669"/>
    <property type="project" value="InterPro"/>
</dbReference>